<feature type="region of interest" description="Disordered" evidence="1">
    <location>
        <begin position="933"/>
        <end position="969"/>
    </location>
</feature>
<feature type="compositionally biased region" description="Polar residues" evidence="1">
    <location>
        <begin position="1"/>
        <end position="17"/>
    </location>
</feature>
<feature type="region of interest" description="Disordered" evidence="1">
    <location>
        <begin position="775"/>
        <end position="860"/>
    </location>
</feature>
<dbReference type="InterPro" id="IPR040976">
    <property type="entry name" value="Pkinase_fungal"/>
</dbReference>
<dbReference type="Proteomes" id="UP000313359">
    <property type="component" value="Unassembled WGS sequence"/>
</dbReference>
<dbReference type="PANTHER" id="PTHR38248">
    <property type="entry name" value="FUNK1 6"/>
    <property type="match status" value="1"/>
</dbReference>
<dbReference type="SUPFAM" id="SSF56112">
    <property type="entry name" value="Protein kinase-like (PK-like)"/>
    <property type="match status" value="1"/>
</dbReference>
<feature type="domain" description="Fungal-type protein kinase" evidence="2">
    <location>
        <begin position="227"/>
        <end position="448"/>
    </location>
</feature>
<name>A0A5C2RU73_9APHY</name>
<feature type="domain" description="Fungal-type protein kinase" evidence="2">
    <location>
        <begin position="457"/>
        <end position="590"/>
    </location>
</feature>
<feature type="compositionally biased region" description="Low complexity" evidence="1">
    <location>
        <begin position="820"/>
        <end position="831"/>
    </location>
</feature>
<dbReference type="PROSITE" id="PS00109">
    <property type="entry name" value="PROTEIN_KINASE_TYR"/>
    <property type="match status" value="1"/>
</dbReference>
<gene>
    <name evidence="3" type="ORF">L227DRAFT_534623</name>
</gene>
<evidence type="ECO:0000259" key="2">
    <source>
        <dbReference type="Pfam" id="PF17667"/>
    </source>
</evidence>
<dbReference type="PANTHER" id="PTHR38248:SF2">
    <property type="entry name" value="FUNK1 11"/>
    <property type="match status" value="1"/>
</dbReference>
<feature type="compositionally biased region" description="Basic and acidic residues" evidence="1">
    <location>
        <begin position="41"/>
        <end position="54"/>
    </location>
</feature>
<dbReference type="OrthoDB" id="3265188at2759"/>
<dbReference type="EMBL" id="ML122305">
    <property type="protein sequence ID" value="RPD54519.1"/>
    <property type="molecule type" value="Genomic_DNA"/>
</dbReference>
<keyword evidence="4" id="KW-1185">Reference proteome</keyword>
<feature type="compositionally biased region" description="Polar residues" evidence="1">
    <location>
        <begin position="779"/>
        <end position="789"/>
    </location>
</feature>
<feature type="region of interest" description="Disordered" evidence="1">
    <location>
        <begin position="1"/>
        <end position="54"/>
    </location>
</feature>
<proteinExistence type="predicted"/>
<accession>A0A5C2RU73</accession>
<evidence type="ECO:0000313" key="3">
    <source>
        <dbReference type="EMBL" id="RPD54519.1"/>
    </source>
</evidence>
<feature type="region of interest" description="Disordered" evidence="1">
    <location>
        <begin position="893"/>
        <end position="917"/>
    </location>
</feature>
<feature type="compositionally biased region" description="Polar residues" evidence="1">
    <location>
        <begin position="29"/>
        <end position="38"/>
    </location>
</feature>
<organism evidence="3 4">
    <name type="scientific">Lentinus tigrinus ALCF2SS1-6</name>
    <dbReference type="NCBI Taxonomy" id="1328759"/>
    <lineage>
        <taxon>Eukaryota</taxon>
        <taxon>Fungi</taxon>
        <taxon>Dikarya</taxon>
        <taxon>Basidiomycota</taxon>
        <taxon>Agaricomycotina</taxon>
        <taxon>Agaricomycetes</taxon>
        <taxon>Polyporales</taxon>
        <taxon>Polyporaceae</taxon>
        <taxon>Lentinus</taxon>
    </lineage>
</organism>
<dbReference type="GO" id="GO:0004672">
    <property type="term" value="F:protein kinase activity"/>
    <property type="evidence" value="ECO:0007669"/>
    <property type="project" value="InterPro"/>
</dbReference>
<dbReference type="InterPro" id="IPR008266">
    <property type="entry name" value="Tyr_kinase_AS"/>
</dbReference>
<sequence length="969" mass="109241">MASSEKPQQRASSNPAQFRSRARTVVVGSKQSSRSHSIPDTGERERKAKRNRLDEEMAWVESKSVDDWLDKYVPGDNPDESFAPYDVYLGGNEHDMYPGLIKGLNRDLETVKWEGYHALNTSEHSDRVTLTRASRTSTCPDLGIYPKNTPENWLDYDPSSESDADGGVSSTMESGLSGLTDEERIADVPMRSRVAWGWAELLVEVKHEKRPRINVPQGPLPQSLQRGQLTDYANEVFNRQHRVSFFMITVLNDYARLVCFERQGAEFTPEFNYLEEPDVIGRFLSRLAKLDRAGRGYDATVKAASPEEERHFRDLHKQYHPRSVVAAGLRDAATKGWRVYNVSVDAPFSTDGTPVRRNSPLARHELLIGKPASVKGSLVGRGTRGFVAYDLTSQQVVFLKDSWRPDSEDIRSEFDNYLLITESKKIKNNLHIPTLLGGGDVKYNGVVQRTRIPTTRYHPFIHFRLILKEVCRRLEDFKNSYQLLRVVTYAFSAHRMVWEACRLLHRDVSAGNILIHNPRDNEEPDLDHVVGLLSDWDLARTEQEITSEGATQQTRSGTWPFMSTRLQRFPEKPHELADDIESFYHVLNWCTLLHLPHEFSSDVDVLAEYISRLYDFASADVPELGHPEKHKYVRDGTPFVTMRELGPNHPHPLQLVLKELASLFQSHYYHARYPPGSPPSALNVEIVTEDDSPPDDDVSSAIGLPDVPLKNVQTPANLPVTPTPRDPGNSPLCDHERVLTCLGSAIRSKIGWPREDDRIAGRRIVLAAFTGSKRRSGNPYLQLTDSVASNKRIRTGPSPSERMSAAPRLPRRTSRSSVNARSMISRSARSSPTPQSESATRSGSPITGNASPVLSDSPLQSQFGDISSAFEALRRWKENRESRPINPAIASGINEISLNSPPRSPPRMYATTTTSDPNVFSLDNPRRVYAMHTEVPLRVQHPESSQRSTQRRGDFDDADEPEEDPRAQW</sequence>
<feature type="compositionally biased region" description="Polar residues" evidence="1">
    <location>
        <begin position="832"/>
        <end position="860"/>
    </location>
</feature>
<evidence type="ECO:0000313" key="4">
    <source>
        <dbReference type="Proteomes" id="UP000313359"/>
    </source>
</evidence>
<dbReference type="InterPro" id="IPR011009">
    <property type="entry name" value="Kinase-like_dom_sf"/>
</dbReference>
<dbReference type="AlphaFoldDB" id="A0A5C2RU73"/>
<feature type="compositionally biased region" description="Acidic residues" evidence="1">
    <location>
        <begin position="689"/>
        <end position="698"/>
    </location>
</feature>
<feature type="region of interest" description="Disordered" evidence="1">
    <location>
        <begin position="150"/>
        <end position="175"/>
    </location>
</feature>
<protein>
    <recommendedName>
        <fullName evidence="2">Fungal-type protein kinase domain-containing protein</fullName>
    </recommendedName>
</protein>
<dbReference type="Pfam" id="PF17667">
    <property type="entry name" value="Pkinase_fungal"/>
    <property type="match status" value="2"/>
</dbReference>
<dbReference type="Gene3D" id="1.10.510.10">
    <property type="entry name" value="Transferase(Phosphotransferase) domain 1"/>
    <property type="match status" value="1"/>
</dbReference>
<feature type="region of interest" description="Disordered" evidence="1">
    <location>
        <begin position="689"/>
        <end position="731"/>
    </location>
</feature>
<reference evidence="3" key="1">
    <citation type="journal article" date="2018" name="Genome Biol. Evol.">
        <title>Genomics and development of Lentinus tigrinus, a white-rot wood-decaying mushroom with dimorphic fruiting bodies.</title>
        <authorList>
            <person name="Wu B."/>
            <person name="Xu Z."/>
            <person name="Knudson A."/>
            <person name="Carlson A."/>
            <person name="Chen N."/>
            <person name="Kovaka S."/>
            <person name="LaButti K."/>
            <person name="Lipzen A."/>
            <person name="Pennachio C."/>
            <person name="Riley R."/>
            <person name="Schakwitz W."/>
            <person name="Umezawa K."/>
            <person name="Ohm R.A."/>
            <person name="Grigoriev I.V."/>
            <person name="Nagy L.G."/>
            <person name="Gibbons J."/>
            <person name="Hibbett D."/>
        </authorList>
    </citation>
    <scope>NUCLEOTIDE SEQUENCE [LARGE SCALE GENOMIC DNA]</scope>
    <source>
        <strain evidence="3">ALCF2SS1-6</strain>
    </source>
</reference>
<evidence type="ECO:0000256" key="1">
    <source>
        <dbReference type="SAM" id="MobiDB-lite"/>
    </source>
</evidence>